<feature type="compositionally biased region" description="Pro residues" evidence="11">
    <location>
        <begin position="101"/>
        <end position="115"/>
    </location>
</feature>
<evidence type="ECO:0000313" key="14">
    <source>
        <dbReference type="EMBL" id="ABA87621.1"/>
    </source>
</evidence>
<dbReference type="PROSITE" id="PS50885">
    <property type="entry name" value="HAMP"/>
    <property type="match status" value="1"/>
</dbReference>
<dbReference type="AlphaFoldDB" id="Q3A7M3"/>
<dbReference type="SMART" id="SM00387">
    <property type="entry name" value="HATPase_c"/>
    <property type="match status" value="1"/>
</dbReference>
<dbReference type="SMART" id="SM00388">
    <property type="entry name" value="HisKA"/>
    <property type="match status" value="1"/>
</dbReference>
<dbReference type="InterPro" id="IPR003660">
    <property type="entry name" value="HAMP_dom"/>
</dbReference>
<feature type="domain" description="Histidine kinase" evidence="12">
    <location>
        <begin position="264"/>
        <end position="480"/>
    </location>
</feature>
<evidence type="ECO:0000256" key="3">
    <source>
        <dbReference type="ARBA" id="ARBA00012438"/>
    </source>
</evidence>
<dbReference type="Proteomes" id="UP000002534">
    <property type="component" value="Chromosome"/>
</dbReference>
<evidence type="ECO:0000259" key="13">
    <source>
        <dbReference type="PROSITE" id="PS50885"/>
    </source>
</evidence>
<dbReference type="InterPro" id="IPR004358">
    <property type="entry name" value="Sig_transdc_His_kin-like_C"/>
</dbReference>
<dbReference type="InterPro" id="IPR005467">
    <property type="entry name" value="His_kinase_dom"/>
</dbReference>
<dbReference type="Pfam" id="PF00512">
    <property type="entry name" value="HisKA"/>
    <property type="match status" value="1"/>
</dbReference>
<feature type="region of interest" description="Disordered" evidence="11">
    <location>
        <begin position="96"/>
        <end position="115"/>
    </location>
</feature>
<dbReference type="SUPFAM" id="SSF47384">
    <property type="entry name" value="Homodimeric domain of signal transducing histidine kinase"/>
    <property type="match status" value="1"/>
</dbReference>
<dbReference type="PRINTS" id="PR00344">
    <property type="entry name" value="BCTRLSENSOR"/>
</dbReference>
<dbReference type="PANTHER" id="PTHR45436">
    <property type="entry name" value="SENSOR HISTIDINE KINASE YKOH"/>
    <property type="match status" value="1"/>
</dbReference>
<dbReference type="OrthoDB" id="9812241at2"/>
<dbReference type="Gene3D" id="6.10.340.10">
    <property type="match status" value="1"/>
</dbReference>
<dbReference type="InterPro" id="IPR050428">
    <property type="entry name" value="TCS_sensor_his_kinase"/>
</dbReference>
<dbReference type="CDD" id="cd00082">
    <property type="entry name" value="HisKA"/>
    <property type="match status" value="1"/>
</dbReference>
<evidence type="ECO:0000259" key="12">
    <source>
        <dbReference type="PROSITE" id="PS50109"/>
    </source>
</evidence>
<comment type="subcellular location">
    <subcellularLocation>
        <location evidence="2">Membrane</location>
    </subcellularLocation>
</comment>
<organism evidence="14 15">
    <name type="scientific">Syntrophotalea carbinolica (strain DSM 2380 / NBRC 103641 / GraBd1)</name>
    <name type="common">Pelobacter carbinolicus</name>
    <dbReference type="NCBI Taxonomy" id="338963"/>
    <lineage>
        <taxon>Bacteria</taxon>
        <taxon>Pseudomonadati</taxon>
        <taxon>Thermodesulfobacteriota</taxon>
        <taxon>Desulfuromonadia</taxon>
        <taxon>Desulfuromonadales</taxon>
        <taxon>Syntrophotaleaceae</taxon>
        <taxon>Syntrophotalea</taxon>
    </lineage>
</organism>
<dbReference type="HOGENOM" id="CLU_000445_89_6_7"/>
<dbReference type="SUPFAM" id="SSF55874">
    <property type="entry name" value="ATPase domain of HSP90 chaperone/DNA topoisomerase II/histidine kinase"/>
    <property type="match status" value="1"/>
</dbReference>
<protein>
    <recommendedName>
        <fullName evidence="3">histidine kinase</fullName>
        <ecNumber evidence="3">2.7.13.3</ecNumber>
    </recommendedName>
</protein>
<dbReference type="InterPro" id="IPR036097">
    <property type="entry name" value="HisK_dim/P_sf"/>
</dbReference>
<proteinExistence type="predicted"/>
<dbReference type="KEGG" id="pca:Pcar_0361"/>
<evidence type="ECO:0000256" key="10">
    <source>
        <dbReference type="ARBA" id="ARBA00023136"/>
    </source>
</evidence>
<keyword evidence="5" id="KW-0808">Transferase</keyword>
<evidence type="ECO:0000256" key="1">
    <source>
        <dbReference type="ARBA" id="ARBA00000085"/>
    </source>
</evidence>
<comment type="catalytic activity">
    <reaction evidence="1">
        <text>ATP + protein L-histidine = ADP + protein N-phospho-L-histidine.</text>
        <dbReference type="EC" id="2.7.13.3"/>
    </reaction>
</comment>
<dbReference type="eggNOG" id="COG5002">
    <property type="taxonomic scope" value="Bacteria"/>
</dbReference>
<keyword evidence="4" id="KW-0597">Phosphoprotein</keyword>
<keyword evidence="15" id="KW-1185">Reference proteome</keyword>
<dbReference type="Gene3D" id="3.30.565.10">
    <property type="entry name" value="Histidine kinase-like ATPase, C-terminal domain"/>
    <property type="match status" value="1"/>
</dbReference>
<keyword evidence="8" id="KW-1133">Transmembrane helix</keyword>
<evidence type="ECO:0000256" key="5">
    <source>
        <dbReference type="ARBA" id="ARBA00022679"/>
    </source>
</evidence>
<keyword evidence="7 14" id="KW-0418">Kinase</keyword>
<reference evidence="14 15" key="2">
    <citation type="journal article" date="2012" name="BMC Genomics">
        <title>The genome of Pelobacter carbinolicus reveals surprising metabolic capabilities and physiological features.</title>
        <authorList>
            <person name="Aklujkar M."/>
            <person name="Haveman S.A."/>
            <person name="Didonato R.Jr."/>
            <person name="Chertkov O."/>
            <person name="Han C.S."/>
            <person name="Land M.L."/>
            <person name="Brown P."/>
            <person name="Lovley D.R."/>
        </authorList>
    </citation>
    <scope>NUCLEOTIDE SEQUENCE [LARGE SCALE GENOMIC DNA]</scope>
    <source>
        <strain evidence="15">DSM 2380 / NBRC 103641 / GraBd1</strain>
    </source>
</reference>
<accession>Q3A7M3</accession>
<feature type="domain" description="HAMP" evidence="13">
    <location>
        <begin position="204"/>
        <end position="256"/>
    </location>
</feature>
<dbReference type="PANTHER" id="PTHR45436:SF5">
    <property type="entry name" value="SENSOR HISTIDINE KINASE TRCS"/>
    <property type="match status" value="1"/>
</dbReference>
<reference evidence="15" key="1">
    <citation type="submission" date="2005-10" db="EMBL/GenBank/DDBJ databases">
        <title>Complete sequence of Pelobacter carbinolicus DSM 2380.</title>
        <authorList>
            <person name="Copeland A."/>
            <person name="Lucas S."/>
            <person name="Lapidus A."/>
            <person name="Barry K."/>
            <person name="Detter J.C."/>
            <person name="Glavina T."/>
            <person name="Hammon N."/>
            <person name="Israni S."/>
            <person name="Pitluck S."/>
            <person name="Chertkov O."/>
            <person name="Schmutz J."/>
            <person name="Larimer F."/>
            <person name="Land M."/>
            <person name="Kyrpides N."/>
            <person name="Ivanova N."/>
            <person name="Richardson P."/>
        </authorList>
    </citation>
    <scope>NUCLEOTIDE SEQUENCE [LARGE SCALE GENOMIC DNA]</scope>
    <source>
        <strain evidence="15">DSM 2380 / NBRC 103641 / GraBd1</strain>
    </source>
</reference>
<dbReference type="STRING" id="338963.Pcar_0361"/>
<dbReference type="InterPro" id="IPR036890">
    <property type="entry name" value="HATPase_C_sf"/>
</dbReference>
<sequence>MKLSIKHRLFLAFLAAAGLVVASMFFITKFSFERSLLRYVNTTEQERLVRLEAMLETAYQDHGNWDFLRNNRRLWMHMLLSCRHEKPFPAMLSEDRSRWLEPPPPERPLPHVPPPPMQQNFDWRVTLLDAGKKPIFSSLAPGDKPRFSPLAIDHQIIGYLGLTPPKIIIDPHQQRFAQEQRRSMAIISLIVTTAAALLSLPLSRRMVKRITTLATATHRLAAGNYDIRVEAKSGDELGQLARDFNSLAKTLESNEHMRRRWVADISHELRTPLAVLRGEVEAVQDGVRLLTPQTLDTLHSEVLRLERLVSDLYELSLSDIGALQYRKTDIDLMEVLQQSLDAHLPQFTEKGLSLLAPSAQPEDLFIHGDPERLSQLFSNLLENSLRYTDANGQLQVTIEILEHAVQLNFRDSAPGVPPETLGRLFERLFRVEGSRNRKHGGAGLGLALCKNIVEAHNGSIEARPSTLGGLWVVVTLPRSG</sequence>
<dbReference type="Pfam" id="PF02518">
    <property type="entry name" value="HATPase_c"/>
    <property type="match status" value="1"/>
</dbReference>
<dbReference type="InterPro" id="IPR003594">
    <property type="entry name" value="HATPase_dom"/>
</dbReference>
<dbReference type="EMBL" id="CP000142">
    <property type="protein sequence ID" value="ABA87621.1"/>
    <property type="molecule type" value="Genomic_DNA"/>
</dbReference>
<dbReference type="PROSITE" id="PS50109">
    <property type="entry name" value="HIS_KIN"/>
    <property type="match status" value="1"/>
</dbReference>
<gene>
    <name evidence="14" type="ordered locus">Pcar_0361</name>
</gene>
<evidence type="ECO:0000313" key="15">
    <source>
        <dbReference type="Proteomes" id="UP000002534"/>
    </source>
</evidence>
<dbReference type="Pfam" id="PF00672">
    <property type="entry name" value="HAMP"/>
    <property type="match status" value="1"/>
</dbReference>
<dbReference type="RefSeq" id="WP_011340041.1">
    <property type="nucleotide sequence ID" value="NC_007498.2"/>
</dbReference>
<keyword evidence="6" id="KW-0812">Transmembrane</keyword>
<evidence type="ECO:0000256" key="4">
    <source>
        <dbReference type="ARBA" id="ARBA00022553"/>
    </source>
</evidence>
<dbReference type="Gene3D" id="1.10.287.130">
    <property type="match status" value="1"/>
</dbReference>
<keyword evidence="9" id="KW-0902">Two-component regulatory system</keyword>
<dbReference type="EC" id="2.7.13.3" evidence="3"/>
<evidence type="ECO:0000256" key="6">
    <source>
        <dbReference type="ARBA" id="ARBA00022692"/>
    </source>
</evidence>
<evidence type="ECO:0000256" key="11">
    <source>
        <dbReference type="SAM" id="MobiDB-lite"/>
    </source>
</evidence>
<dbReference type="GO" id="GO:0005886">
    <property type="term" value="C:plasma membrane"/>
    <property type="evidence" value="ECO:0007669"/>
    <property type="project" value="TreeGrafter"/>
</dbReference>
<dbReference type="InterPro" id="IPR003661">
    <property type="entry name" value="HisK_dim/P_dom"/>
</dbReference>
<dbReference type="CDD" id="cd06225">
    <property type="entry name" value="HAMP"/>
    <property type="match status" value="1"/>
</dbReference>
<evidence type="ECO:0000256" key="2">
    <source>
        <dbReference type="ARBA" id="ARBA00004370"/>
    </source>
</evidence>
<dbReference type="SUPFAM" id="SSF158472">
    <property type="entry name" value="HAMP domain-like"/>
    <property type="match status" value="1"/>
</dbReference>
<evidence type="ECO:0000256" key="8">
    <source>
        <dbReference type="ARBA" id="ARBA00022989"/>
    </source>
</evidence>
<keyword evidence="10" id="KW-0472">Membrane</keyword>
<name>Q3A7M3_SYNC1</name>
<evidence type="ECO:0000256" key="7">
    <source>
        <dbReference type="ARBA" id="ARBA00022777"/>
    </source>
</evidence>
<dbReference type="SMART" id="SM00304">
    <property type="entry name" value="HAMP"/>
    <property type="match status" value="1"/>
</dbReference>
<dbReference type="GO" id="GO:0000155">
    <property type="term" value="F:phosphorelay sensor kinase activity"/>
    <property type="evidence" value="ECO:0007669"/>
    <property type="project" value="InterPro"/>
</dbReference>
<evidence type="ECO:0000256" key="9">
    <source>
        <dbReference type="ARBA" id="ARBA00023012"/>
    </source>
</evidence>